<dbReference type="Proteomes" id="UP000541426">
    <property type="component" value="Unassembled WGS sequence"/>
</dbReference>
<comment type="caution">
    <text evidence="1">The sequence shown here is derived from an EMBL/GenBank/DDBJ whole genome shotgun (WGS) entry which is preliminary data.</text>
</comment>
<sequence length="161" mass="17838">MSFETDIETLEREGWEPEKAIAMLESGEEWIAWANELLPEMIDLSDALVCTGFFAEDGSARGLIWDLLEMIVSRGDDEFTARAFAFVLNCAESGQAELEMPALIGFVCKVAQPENGAMCLDELAARLPNEMIEDRAGLFAHHYGPDGLALMRAAKSGRRRH</sequence>
<accession>A0A7W6DS45</accession>
<evidence type="ECO:0000313" key="1">
    <source>
        <dbReference type="EMBL" id="MBB3988210.1"/>
    </source>
</evidence>
<proteinExistence type="predicted"/>
<dbReference type="AlphaFoldDB" id="A0A7W6DS45"/>
<evidence type="ECO:0000313" key="2">
    <source>
        <dbReference type="Proteomes" id="UP000541426"/>
    </source>
</evidence>
<gene>
    <name evidence="1" type="ORF">GGQ68_004566</name>
</gene>
<keyword evidence="2" id="KW-1185">Reference proteome</keyword>
<dbReference type="EMBL" id="JACIEJ010000017">
    <property type="protein sequence ID" value="MBB3988210.1"/>
    <property type="molecule type" value="Genomic_DNA"/>
</dbReference>
<protein>
    <submittedName>
        <fullName evidence="1">Uncharacterized protein</fullName>
    </submittedName>
</protein>
<organism evidence="1 2">
    <name type="scientific">Sagittula marina</name>
    <dbReference type="NCBI Taxonomy" id="943940"/>
    <lineage>
        <taxon>Bacteria</taxon>
        <taxon>Pseudomonadati</taxon>
        <taxon>Pseudomonadota</taxon>
        <taxon>Alphaproteobacteria</taxon>
        <taxon>Rhodobacterales</taxon>
        <taxon>Roseobacteraceae</taxon>
        <taxon>Sagittula</taxon>
    </lineage>
</organism>
<name>A0A7W6DS45_9RHOB</name>
<dbReference type="RefSeq" id="WP_221235691.1">
    <property type="nucleotide sequence ID" value="NZ_BAABBZ010000016.1"/>
</dbReference>
<reference evidence="1 2" key="1">
    <citation type="submission" date="2020-08" db="EMBL/GenBank/DDBJ databases">
        <title>Genomic Encyclopedia of Type Strains, Phase IV (KMG-IV): sequencing the most valuable type-strain genomes for metagenomic binning, comparative biology and taxonomic classification.</title>
        <authorList>
            <person name="Goeker M."/>
        </authorList>
    </citation>
    <scope>NUCLEOTIDE SEQUENCE [LARGE SCALE GENOMIC DNA]</scope>
    <source>
        <strain evidence="1 2">DSM 102235</strain>
    </source>
</reference>